<protein>
    <recommendedName>
        <fullName evidence="2">3-hydroxyisobutyryl-CoA hydrolase</fullName>
    </recommendedName>
</protein>
<dbReference type="CDD" id="cd06558">
    <property type="entry name" value="crotonase-like"/>
    <property type="match status" value="1"/>
</dbReference>
<name>A0A8W7PH65_ANOCL</name>
<dbReference type="InterPro" id="IPR001753">
    <property type="entry name" value="Enoyl-CoA_hydra/iso"/>
</dbReference>
<sequence length="179" mass="19552">MNELQTTFLALQKDVSVRAVLLRSGGAHFSRGLDVAHLVQPVEKRKAAAEEMSTCLMKFLKMLVAFPKPIVAAVQGDVLGMGVTILPLFDIVIAQLGSSFVAPYGHFGYLPEALGAFSSGVRSLKAKTAMLSIKQHLRRELVTKMESALLLEQKKHAQQWATPECQAKFKLFVSKGGEL</sequence>
<dbReference type="PANTHER" id="PTHR43684">
    <property type="match status" value="1"/>
</dbReference>
<dbReference type="Gene3D" id="3.90.226.10">
    <property type="entry name" value="2-enoyl-CoA Hydratase, Chain A, domain 1"/>
    <property type="match status" value="1"/>
</dbReference>
<dbReference type="InterPro" id="IPR029045">
    <property type="entry name" value="ClpP/crotonase-like_dom_sf"/>
</dbReference>
<evidence type="ECO:0008006" key="2">
    <source>
        <dbReference type="Google" id="ProtNLM"/>
    </source>
</evidence>
<reference evidence="1" key="1">
    <citation type="submission" date="2022-08" db="UniProtKB">
        <authorList>
            <consortium name="EnsemblMetazoa"/>
        </authorList>
    </citation>
    <scope>IDENTIFICATION</scope>
</reference>
<accession>A0A8W7PH65</accession>
<dbReference type="AlphaFoldDB" id="A0A8W7PH65"/>
<dbReference type="VEuPathDB" id="VectorBase:ACON2_035556"/>
<evidence type="ECO:0000313" key="1">
    <source>
        <dbReference type="EnsemblMetazoa" id="ACOM031403-PA.1"/>
    </source>
</evidence>
<dbReference type="SUPFAM" id="SSF52096">
    <property type="entry name" value="ClpP/crotonase"/>
    <property type="match status" value="1"/>
</dbReference>
<dbReference type="EnsemblMetazoa" id="ACOM031403-RA">
    <property type="protein sequence ID" value="ACOM031403-PA.1"/>
    <property type="gene ID" value="ACOM031403"/>
</dbReference>
<dbReference type="Pfam" id="PF00378">
    <property type="entry name" value="ECH_1"/>
    <property type="match status" value="1"/>
</dbReference>
<dbReference type="PANTHER" id="PTHR43684:SF13">
    <property type="entry name" value="CHROMODOMAIN Y-LIKE PROTEIN"/>
    <property type="match status" value="1"/>
</dbReference>
<organism evidence="1">
    <name type="scientific">Anopheles coluzzii</name>
    <name type="common">African malaria mosquito</name>
    <dbReference type="NCBI Taxonomy" id="1518534"/>
    <lineage>
        <taxon>Eukaryota</taxon>
        <taxon>Metazoa</taxon>
        <taxon>Ecdysozoa</taxon>
        <taxon>Arthropoda</taxon>
        <taxon>Hexapoda</taxon>
        <taxon>Insecta</taxon>
        <taxon>Pterygota</taxon>
        <taxon>Neoptera</taxon>
        <taxon>Endopterygota</taxon>
        <taxon>Diptera</taxon>
        <taxon>Nematocera</taxon>
        <taxon>Culicoidea</taxon>
        <taxon>Culicidae</taxon>
        <taxon>Anophelinae</taxon>
        <taxon>Anopheles</taxon>
    </lineage>
</organism>
<proteinExistence type="predicted"/>
<dbReference type="InterPro" id="IPR051053">
    <property type="entry name" value="ECH/Chromodomain_protein"/>
</dbReference>
<dbReference type="Proteomes" id="UP000075882">
    <property type="component" value="Unassembled WGS sequence"/>
</dbReference>